<keyword evidence="4" id="KW-1185">Reference proteome</keyword>
<evidence type="ECO:0000256" key="1">
    <source>
        <dbReference type="SAM" id="MobiDB-lite"/>
    </source>
</evidence>
<feature type="compositionally biased region" description="Polar residues" evidence="1">
    <location>
        <begin position="139"/>
        <end position="149"/>
    </location>
</feature>
<evidence type="ECO:0000313" key="4">
    <source>
        <dbReference type="Proteomes" id="UP000032304"/>
    </source>
</evidence>
<evidence type="ECO:0000256" key="2">
    <source>
        <dbReference type="SAM" id="SignalP"/>
    </source>
</evidence>
<protein>
    <submittedName>
        <fullName evidence="3">Uncharacterized protein</fullName>
    </submittedName>
</protein>
<evidence type="ECO:0000313" key="3">
    <source>
        <dbReference type="EMBL" id="KJB83848.1"/>
    </source>
</evidence>
<dbReference type="OMA" id="MMAARSC"/>
<feature type="compositionally biased region" description="Basic and acidic residues" evidence="1">
    <location>
        <begin position="154"/>
        <end position="169"/>
    </location>
</feature>
<feature type="signal peptide" evidence="2">
    <location>
        <begin position="1"/>
        <end position="24"/>
    </location>
</feature>
<reference evidence="3 4" key="1">
    <citation type="journal article" date="2012" name="Nature">
        <title>Repeated polyploidization of Gossypium genomes and the evolution of spinnable cotton fibres.</title>
        <authorList>
            <person name="Paterson A.H."/>
            <person name="Wendel J.F."/>
            <person name="Gundlach H."/>
            <person name="Guo H."/>
            <person name="Jenkins J."/>
            <person name="Jin D."/>
            <person name="Llewellyn D."/>
            <person name="Showmaker K.C."/>
            <person name="Shu S."/>
            <person name="Udall J."/>
            <person name="Yoo M.J."/>
            <person name="Byers R."/>
            <person name="Chen W."/>
            <person name="Doron-Faigenboim A."/>
            <person name="Duke M.V."/>
            <person name="Gong L."/>
            <person name="Grimwood J."/>
            <person name="Grover C."/>
            <person name="Grupp K."/>
            <person name="Hu G."/>
            <person name="Lee T.H."/>
            <person name="Li J."/>
            <person name="Lin L."/>
            <person name="Liu T."/>
            <person name="Marler B.S."/>
            <person name="Page J.T."/>
            <person name="Roberts A.W."/>
            <person name="Romanel E."/>
            <person name="Sanders W.S."/>
            <person name="Szadkowski E."/>
            <person name="Tan X."/>
            <person name="Tang H."/>
            <person name="Xu C."/>
            <person name="Wang J."/>
            <person name="Wang Z."/>
            <person name="Zhang D."/>
            <person name="Zhang L."/>
            <person name="Ashrafi H."/>
            <person name="Bedon F."/>
            <person name="Bowers J.E."/>
            <person name="Brubaker C.L."/>
            <person name="Chee P.W."/>
            <person name="Das S."/>
            <person name="Gingle A.R."/>
            <person name="Haigler C.H."/>
            <person name="Harker D."/>
            <person name="Hoffmann L.V."/>
            <person name="Hovav R."/>
            <person name="Jones D.C."/>
            <person name="Lemke C."/>
            <person name="Mansoor S."/>
            <person name="ur Rahman M."/>
            <person name="Rainville L.N."/>
            <person name="Rambani A."/>
            <person name="Reddy U.K."/>
            <person name="Rong J.K."/>
            <person name="Saranga Y."/>
            <person name="Scheffler B.E."/>
            <person name="Scheffler J.A."/>
            <person name="Stelly D.M."/>
            <person name="Triplett B.A."/>
            <person name="Van Deynze A."/>
            <person name="Vaslin M.F."/>
            <person name="Waghmare V.N."/>
            <person name="Walford S.A."/>
            <person name="Wright R.J."/>
            <person name="Zaki E.A."/>
            <person name="Zhang T."/>
            <person name="Dennis E.S."/>
            <person name="Mayer K.F."/>
            <person name="Peterson D.G."/>
            <person name="Rokhsar D.S."/>
            <person name="Wang X."/>
            <person name="Schmutz J."/>
        </authorList>
    </citation>
    <scope>NUCLEOTIDE SEQUENCE [LARGE SCALE GENOMIC DNA]</scope>
</reference>
<sequence length="169" mass="18602">MGEKMRFLVLVLAISMMAARSCSAANKLKLEDAAIVNGRRLLDDSSEKHGYPPSSVNNYHVMPRKDFGKYENGGDGRGLILKFILSTIGYRMGGKMRFLVLVLAISMMAARSCSAANKLKLEDAAIVNGRRLLDDSSENYDSPPSSVNNHHYIPRKEFGKYENGGDGRG</sequence>
<dbReference type="Gramene" id="KJB83848">
    <property type="protein sequence ID" value="KJB83848"/>
    <property type="gene ID" value="B456_013G267500"/>
</dbReference>
<feature type="chain" id="PRO_5002252577" evidence="2">
    <location>
        <begin position="25"/>
        <end position="169"/>
    </location>
</feature>
<dbReference type="PANTHER" id="PTHR36040:SF5">
    <property type="entry name" value="TRANSMEMBRANE PROTEIN"/>
    <property type="match status" value="1"/>
</dbReference>
<keyword evidence="2" id="KW-0732">Signal</keyword>
<dbReference type="EMBL" id="CM001752">
    <property type="protein sequence ID" value="KJB83848.1"/>
    <property type="molecule type" value="Genomic_DNA"/>
</dbReference>
<organism evidence="3 4">
    <name type="scientific">Gossypium raimondii</name>
    <name type="common">Peruvian cotton</name>
    <name type="synonym">Gossypium klotzschianum subsp. raimondii</name>
    <dbReference type="NCBI Taxonomy" id="29730"/>
    <lineage>
        <taxon>Eukaryota</taxon>
        <taxon>Viridiplantae</taxon>
        <taxon>Streptophyta</taxon>
        <taxon>Embryophyta</taxon>
        <taxon>Tracheophyta</taxon>
        <taxon>Spermatophyta</taxon>
        <taxon>Magnoliopsida</taxon>
        <taxon>eudicotyledons</taxon>
        <taxon>Gunneridae</taxon>
        <taxon>Pentapetalae</taxon>
        <taxon>rosids</taxon>
        <taxon>malvids</taxon>
        <taxon>Malvales</taxon>
        <taxon>Malvaceae</taxon>
        <taxon>Malvoideae</taxon>
        <taxon>Gossypium</taxon>
    </lineage>
</organism>
<dbReference type="Proteomes" id="UP000032304">
    <property type="component" value="Chromosome 13"/>
</dbReference>
<gene>
    <name evidence="3" type="ORF">B456_013G267500</name>
</gene>
<proteinExistence type="predicted"/>
<feature type="region of interest" description="Disordered" evidence="1">
    <location>
        <begin position="135"/>
        <end position="169"/>
    </location>
</feature>
<dbReference type="AlphaFoldDB" id="A0A0D2U7M5"/>
<accession>A0A0D2U7M5</accession>
<name>A0A0D2U7M5_GOSRA</name>
<dbReference type="PANTHER" id="PTHR36040">
    <property type="entry name" value="OS04G0188500 PROTEIN"/>
    <property type="match status" value="1"/>
</dbReference>